<evidence type="ECO:0000256" key="9">
    <source>
        <dbReference type="SAM" id="Phobius"/>
    </source>
</evidence>
<dbReference type="OrthoDB" id="8120565at2759"/>
<dbReference type="FunFam" id="1.20.1250.20:FF:000026">
    <property type="entry name" value="MFS quinate transporter QutD"/>
    <property type="match status" value="1"/>
</dbReference>
<keyword evidence="7" id="KW-0325">Glycoprotein</keyword>
<evidence type="ECO:0000256" key="4">
    <source>
        <dbReference type="ARBA" id="ARBA00022692"/>
    </source>
</evidence>
<dbReference type="Gene3D" id="1.20.1250.20">
    <property type="entry name" value="MFS general substrate transporter like domains"/>
    <property type="match status" value="1"/>
</dbReference>
<evidence type="ECO:0000256" key="7">
    <source>
        <dbReference type="ARBA" id="ARBA00023180"/>
    </source>
</evidence>
<evidence type="ECO:0000256" key="2">
    <source>
        <dbReference type="ARBA" id="ARBA00010992"/>
    </source>
</evidence>
<dbReference type="PROSITE" id="PS50850">
    <property type="entry name" value="MFS"/>
    <property type="match status" value="1"/>
</dbReference>
<accession>A0A428QV32</accession>
<keyword evidence="6 9" id="KW-0472">Membrane</keyword>
<reference evidence="11 12" key="1">
    <citation type="submission" date="2017-06" db="EMBL/GenBank/DDBJ databases">
        <title>Comparative genomic analysis of Ambrosia Fusariam Clade fungi.</title>
        <authorList>
            <person name="Stajich J.E."/>
            <person name="Carrillo J."/>
            <person name="Kijimoto T."/>
            <person name="Eskalen A."/>
            <person name="O'Donnell K."/>
            <person name="Kasson M."/>
        </authorList>
    </citation>
    <scope>NUCLEOTIDE SEQUENCE [LARGE SCALE GENOMIC DNA]</scope>
    <source>
        <strain evidence="11 12">NRRL62584</strain>
    </source>
</reference>
<keyword evidence="4 9" id="KW-0812">Transmembrane</keyword>
<feature type="transmembrane region" description="Helical" evidence="9">
    <location>
        <begin position="412"/>
        <end position="431"/>
    </location>
</feature>
<dbReference type="NCBIfam" id="TIGR00879">
    <property type="entry name" value="SP"/>
    <property type="match status" value="1"/>
</dbReference>
<feature type="transmembrane region" description="Helical" evidence="9">
    <location>
        <begin position="71"/>
        <end position="90"/>
    </location>
</feature>
<feature type="transmembrane region" description="Helical" evidence="9">
    <location>
        <begin position="218"/>
        <end position="237"/>
    </location>
</feature>
<organism evidence="11 12">
    <name type="scientific">Fusarium duplospermum</name>
    <dbReference type="NCBI Taxonomy" id="1325734"/>
    <lineage>
        <taxon>Eukaryota</taxon>
        <taxon>Fungi</taxon>
        <taxon>Dikarya</taxon>
        <taxon>Ascomycota</taxon>
        <taxon>Pezizomycotina</taxon>
        <taxon>Sordariomycetes</taxon>
        <taxon>Hypocreomycetidae</taxon>
        <taxon>Hypocreales</taxon>
        <taxon>Nectriaceae</taxon>
        <taxon>Fusarium</taxon>
        <taxon>Fusarium solani species complex</taxon>
    </lineage>
</organism>
<feature type="transmembrane region" description="Helical" evidence="9">
    <location>
        <begin position="380"/>
        <end position="400"/>
    </location>
</feature>
<dbReference type="SUPFAM" id="SSF103473">
    <property type="entry name" value="MFS general substrate transporter"/>
    <property type="match status" value="1"/>
</dbReference>
<protein>
    <recommendedName>
        <fullName evidence="10">Major facilitator superfamily (MFS) profile domain-containing protein</fullName>
    </recommendedName>
</protein>
<dbReference type="GO" id="GO:0016020">
    <property type="term" value="C:membrane"/>
    <property type="evidence" value="ECO:0007669"/>
    <property type="project" value="UniProtKB-SubCell"/>
</dbReference>
<dbReference type="InterPro" id="IPR020846">
    <property type="entry name" value="MFS_dom"/>
</dbReference>
<dbReference type="PANTHER" id="PTHR48022:SF14">
    <property type="entry name" value="MAJOR FACILITATOR SUPERFAMILY (MFS) PROFILE DOMAIN-CONTAINING PROTEIN-RELATED"/>
    <property type="match status" value="1"/>
</dbReference>
<evidence type="ECO:0000256" key="3">
    <source>
        <dbReference type="ARBA" id="ARBA00022448"/>
    </source>
</evidence>
<evidence type="ECO:0000256" key="8">
    <source>
        <dbReference type="RuleBase" id="RU003346"/>
    </source>
</evidence>
<dbReference type="InterPro" id="IPR005828">
    <property type="entry name" value="MFS_sugar_transport-like"/>
</dbReference>
<dbReference type="AlphaFoldDB" id="A0A428QV32"/>
<feature type="transmembrane region" description="Helical" evidence="9">
    <location>
        <begin position="96"/>
        <end position="116"/>
    </location>
</feature>
<feature type="transmembrane region" description="Helical" evidence="9">
    <location>
        <begin position="483"/>
        <end position="501"/>
    </location>
</feature>
<feature type="transmembrane region" description="Helical" evidence="9">
    <location>
        <begin position="150"/>
        <end position="171"/>
    </location>
</feature>
<evidence type="ECO:0000256" key="5">
    <source>
        <dbReference type="ARBA" id="ARBA00022989"/>
    </source>
</evidence>
<feature type="domain" description="Major facilitator superfamily (MFS) profile" evidence="10">
    <location>
        <begin position="55"/>
        <end position="505"/>
    </location>
</feature>
<evidence type="ECO:0000259" key="10">
    <source>
        <dbReference type="PROSITE" id="PS50850"/>
    </source>
</evidence>
<dbReference type="EMBL" id="NKCI01000014">
    <property type="protein sequence ID" value="RSL69192.1"/>
    <property type="molecule type" value="Genomic_DNA"/>
</dbReference>
<evidence type="ECO:0000256" key="1">
    <source>
        <dbReference type="ARBA" id="ARBA00004141"/>
    </source>
</evidence>
<evidence type="ECO:0000313" key="12">
    <source>
        <dbReference type="Proteomes" id="UP000288168"/>
    </source>
</evidence>
<dbReference type="Pfam" id="PF00083">
    <property type="entry name" value="Sugar_tr"/>
    <property type="match status" value="1"/>
</dbReference>
<keyword evidence="12" id="KW-1185">Reference proteome</keyword>
<comment type="caution">
    <text evidence="11">The sequence shown here is derived from an EMBL/GenBank/DDBJ whole genome shotgun (WGS) entry which is preliminary data.</text>
</comment>
<dbReference type="PROSITE" id="PS00217">
    <property type="entry name" value="SUGAR_TRANSPORT_2"/>
    <property type="match status" value="1"/>
</dbReference>
<feature type="transmembrane region" description="Helical" evidence="9">
    <location>
        <begin position="37"/>
        <end position="59"/>
    </location>
</feature>
<feature type="transmembrane region" description="Helical" evidence="9">
    <location>
        <begin position="183"/>
        <end position="203"/>
    </location>
</feature>
<keyword evidence="5 9" id="KW-1133">Transmembrane helix</keyword>
<dbReference type="InterPro" id="IPR036259">
    <property type="entry name" value="MFS_trans_sf"/>
</dbReference>
<dbReference type="InterPro" id="IPR050360">
    <property type="entry name" value="MFS_Sugar_Transporters"/>
</dbReference>
<comment type="subcellular location">
    <subcellularLocation>
        <location evidence="1">Membrane</location>
        <topology evidence="1">Multi-pass membrane protein</topology>
    </subcellularLocation>
</comment>
<dbReference type="Proteomes" id="UP000288168">
    <property type="component" value="Unassembled WGS sequence"/>
</dbReference>
<keyword evidence="3 8" id="KW-0813">Transport</keyword>
<evidence type="ECO:0000313" key="11">
    <source>
        <dbReference type="EMBL" id="RSL69192.1"/>
    </source>
</evidence>
<feature type="transmembrane region" description="Helical" evidence="9">
    <location>
        <begin position="316"/>
        <end position="336"/>
    </location>
</feature>
<dbReference type="PANTHER" id="PTHR48022">
    <property type="entry name" value="PLASTIDIC GLUCOSE TRANSPORTER 4"/>
    <property type="match status" value="1"/>
</dbReference>
<proteinExistence type="inferred from homology"/>
<dbReference type="InterPro" id="IPR005829">
    <property type="entry name" value="Sugar_transporter_CS"/>
</dbReference>
<gene>
    <name evidence="11" type="ORF">CEP54_002454</name>
</gene>
<comment type="similarity">
    <text evidence="2 8">Belongs to the major facilitator superfamily. Sugar transporter (TC 2.A.1.1) family.</text>
</comment>
<sequence length="545" mass="59340">MSSLKDEKVFHDEGDGTVEDVDIIPSNLPVHLGEDVAYGPGGIAGVIQSPFVFGAALLASMGGFSFGYDQGVISIINVMPQFHAVFPYATSGFGKGFMTAMLELGAALGCFCFPWLADKISRKKAIAFFTLVFNLGAILQTAAVNYEMLVLGRTIGGIGVGTLAMGAPLYISEVSPPNLRGTLLVLESVSICLGVVVSFYITYGTRHMDGEIAFRLPLGLQMVSATVVGAGIFFFPYSPRWLALVGRNDDALSNLARMRRLPTDDDRVQTEYKGIVAEVQFQKTALERRHPGKRGFRLEILTWLDLFSLKTWRRTAVGVGITFFQQFSGINAFIYYAPTLFQSLGQSEQMALDMSGVFNILQLVAVCVCFFIIDNVGRRPLAIFGALGGCISWGIMAVLVGLYSHDWEANTSAGWACVAMAFLFILSYGISYSPLGWALPSEVFPTAMRSKGVALSTATVWLANFVIGVAVPPMLESIGFGTYVFFAAWCFIASIWAYFLVPETKGKTLEQMDEVFGDNSGQEEREIMQAAVAQVMRECVPTHQV</sequence>
<feature type="transmembrane region" description="Helical" evidence="9">
    <location>
        <begin position="452"/>
        <end position="471"/>
    </location>
</feature>
<feature type="transmembrane region" description="Helical" evidence="9">
    <location>
        <begin position="356"/>
        <end position="373"/>
    </location>
</feature>
<name>A0A428QV32_9HYPO</name>
<dbReference type="GO" id="GO:0005351">
    <property type="term" value="F:carbohydrate:proton symporter activity"/>
    <property type="evidence" value="ECO:0007669"/>
    <property type="project" value="TreeGrafter"/>
</dbReference>
<evidence type="ECO:0000256" key="6">
    <source>
        <dbReference type="ARBA" id="ARBA00023136"/>
    </source>
</evidence>
<dbReference type="InterPro" id="IPR003663">
    <property type="entry name" value="Sugar/inositol_transpt"/>
</dbReference>
<dbReference type="PRINTS" id="PR00171">
    <property type="entry name" value="SUGRTRNSPORT"/>
</dbReference>
<feature type="transmembrane region" description="Helical" evidence="9">
    <location>
        <begin position="125"/>
        <end position="144"/>
    </location>
</feature>